<evidence type="ECO:0000256" key="2">
    <source>
        <dbReference type="ARBA" id="ARBA00012552"/>
    </source>
</evidence>
<dbReference type="Pfam" id="PF07717">
    <property type="entry name" value="OB_NTP_bind"/>
    <property type="match status" value="1"/>
</dbReference>
<dbReference type="Pfam" id="PF00271">
    <property type="entry name" value="Helicase_C"/>
    <property type="match status" value="1"/>
</dbReference>
<dbReference type="CDD" id="cd18791">
    <property type="entry name" value="SF2_C_RHA"/>
    <property type="match status" value="1"/>
</dbReference>
<dbReference type="PROSITE" id="PS00690">
    <property type="entry name" value="DEAH_ATP_HELICASE"/>
    <property type="match status" value="1"/>
</dbReference>
<keyword evidence="3" id="KW-0547">Nucleotide-binding</keyword>
<dbReference type="SMART" id="SM00487">
    <property type="entry name" value="DEXDc"/>
    <property type="match status" value="1"/>
</dbReference>
<dbReference type="InterPro" id="IPR011709">
    <property type="entry name" value="DEAD-box_helicase_OB_fold"/>
</dbReference>
<dbReference type="SUPFAM" id="SSF52540">
    <property type="entry name" value="P-loop containing nucleoside triphosphate hydrolases"/>
    <property type="match status" value="1"/>
</dbReference>
<dbReference type="GO" id="GO:0003724">
    <property type="term" value="F:RNA helicase activity"/>
    <property type="evidence" value="ECO:0007669"/>
    <property type="project" value="UniProtKB-EC"/>
</dbReference>
<evidence type="ECO:0000256" key="6">
    <source>
        <dbReference type="ARBA" id="ARBA00022840"/>
    </source>
</evidence>
<dbReference type="InterPro" id="IPR001650">
    <property type="entry name" value="Helicase_C-like"/>
</dbReference>
<dbReference type="InterPro" id="IPR007502">
    <property type="entry name" value="Helicase-assoc_dom"/>
</dbReference>
<dbReference type="EC" id="3.6.4.13" evidence="2"/>
<evidence type="ECO:0000256" key="4">
    <source>
        <dbReference type="ARBA" id="ARBA00022801"/>
    </source>
</evidence>
<dbReference type="PROSITE" id="PS51194">
    <property type="entry name" value="HELICASE_CTER"/>
    <property type="match status" value="1"/>
</dbReference>
<dbReference type="InterPro" id="IPR014001">
    <property type="entry name" value="Helicase_ATP-bd"/>
</dbReference>
<gene>
    <name evidence="10" type="ORF">PAUS00366_LOCUS966</name>
</gene>
<keyword evidence="5" id="KW-0347">Helicase</keyword>
<comment type="catalytic activity">
    <reaction evidence="7">
        <text>ATP + H2O = ADP + phosphate + H(+)</text>
        <dbReference type="Rhea" id="RHEA:13065"/>
        <dbReference type="ChEBI" id="CHEBI:15377"/>
        <dbReference type="ChEBI" id="CHEBI:15378"/>
        <dbReference type="ChEBI" id="CHEBI:30616"/>
        <dbReference type="ChEBI" id="CHEBI:43474"/>
        <dbReference type="ChEBI" id="CHEBI:456216"/>
        <dbReference type="EC" id="3.6.4.13"/>
    </reaction>
</comment>
<evidence type="ECO:0000259" key="9">
    <source>
        <dbReference type="PROSITE" id="PS51194"/>
    </source>
</evidence>
<dbReference type="Gene3D" id="1.20.120.1080">
    <property type="match status" value="1"/>
</dbReference>
<evidence type="ECO:0000256" key="1">
    <source>
        <dbReference type="ARBA" id="ARBA00008792"/>
    </source>
</evidence>
<dbReference type="InterPro" id="IPR048333">
    <property type="entry name" value="HA2_WH"/>
</dbReference>
<proteinExistence type="inferred from homology"/>
<feature type="domain" description="Helicase ATP-binding" evidence="8">
    <location>
        <begin position="55"/>
        <end position="221"/>
    </location>
</feature>
<evidence type="ECO:0000256" key="3">
    <source>
        <dbReference type="ARBA" id="ARBA00022741"/>
    </source>
</evidence>
<dbReference type="EMBL" id="HBIX01001279">
    <property type="protein sequence ID" value="CAE0708246.1"/>
    <property type="molecule type" value="Transcribed_RNA"/>
</dbReference>
<dbReference type="FunFam" id="3.40.50.300:FF:000578">
    <property type="entry name" value="probable ATP-dependent RNA helicase DHX35"/>
    <property type="match status" value="1"/>
</dbReference>
<organism evidence="10">
    <name type="scientific">Pseudo-nitzschia australis</name>
    <dbReference type="NCBI Taxonomy" id="44445"/>
    <lineage>
        <taxon>Eukaryota</taxon>
        <taxon>Sar</taxon>
        <taxon>Stramenopiles</taxon>
        <taxon>Ochrophyta</taxon>
        <taxon>Bacillariophyta</taxon>
        <taxon>Bacillariophyceae</taxon>
        <taxon>Bacillariophycidae</taxon>
        <taxon>Bacillariales</taxon>
        <taxon>Bacillariaceae</taxon>
        <taxon>Pseudo-nitzschia</taxon>
    </lineage>
</organism>
<dbReference type="AlphaFoldDB" id="A0A7S4EF25"/>
<evidence type="ECO:0000313" key="10">
    <source>
        <dbReference type="EMBL" id="CAE0708246.1"/>
    </source>
</evidence>
<protein>
    <recommendedName>
        <fullName evidence="2">RNA helicase</fullName>
        <ecNumber evidence="2">3.6.4.13</ecNumber>
    </recommendedName>
</protein>
<dbReference type="GO" id="GO:0016787">
    <property type="term" value="F:hydrolase activity"/>
    <property type="evidence" value="ECO:0007669"/>
    <property type="project" value="UniProtKB-KW"/>
</dbReference>
<keyword evidence="4" id="KW-0378">Hydrolase</keyword>
<dbReference type="InterPro" id="IPR002464">
    <property type="entry name" value="DNA/RNA_helicase_DEAH_CS"/>
</dbReference>
<reference evidence="10" key="1">
    <citation type="submission" date="2021-01" db="EMBL/GenBank/DDBJ databases">
        <authorList>
            <person name="Corre E."/>
            <person name="Pelletier E."/>
            <person name="Niang G."/>
            <person name="Scheremetjew M."/>
            <person name="Finn R."/>
            <person name="Kale V."/>
            <person name="Holt S."/>
            <person name="Cochrane G."/>
            <person name="Meng A."/>
            <person name="Brown T."/>
            <person name="Cohen L."/>
        </authorList>
    </citation>
    <scope>NUCLEOTIDE SEQUENCE</scope>
    <source>
        <strain evidence="10">10249 10 AB</strain>
    </source>
</reference>
<dbReference type="PANTHER" id="PTHR18934:SF136">
    <property type="entry name" value="ATP-DEPENDENT RNA HELICASE DHX35-RELATED"/>
    <property type="match status" value="1"/>
</dbReference>
<dbReference type="Gene3D" id="3.40.50.300">
    <property type="entry name" value="P-loop containing nucleotide triphosphate hydrolases"/>
    <property type="match status" value="2"/>
</dbReference>
<dbReference type="PANTHER" id="PTHR18934">
    <property type="entry name" value="ATP-DEPENDENT RNA HELICASE"/>
    <property type="match status" value="1"/>
</dbReference>
<dbReference type="Pfam" id="PF04408">
    <property type="entry name" value="WHD_HA2"/>
    <property type="match status" value="1"/>
</dbReference>
<comment type="similarity">
    <text evidence="1">Belongs to the DEAD box helicase family. DEAH subfamily.</text>
</comment>
<feature type="domain" description="Helicase C-terminal" evidence="9">
    <location>
        <begin position="290"/>
        <end position="473"/>
    </location>
</feature>
<evidence type="ECO:0000259" key="8">
    <source>
        <dbReference type="PROSITE" id="PS51192"/>
    </source>
</evidence>
<dbReference type="GO" id="GO:0005524">
    <property type="term" value="F:ATP binding"/>
    <property type="evidence" value="ECO:0007669"/>
    <property type="project" value="UniProtKB-KW"/>
</dbReference>
<dbReference type="SMART" id="SM00847">
    <property type="entry name" value="HA2"/>
    <property type="match status" value="1"/>
</dbReference>
<dbReference type="Pfam" id="PF00270">
    <property type="entry name" value="DEAD"/>
    <property type="match status" value="1"/>
</dbReference>
<evidence type="ECO:0000256" key="5">
    <source>
        <dbReference type="ARBA" id="ARBA00022806"/>
    </source>
</evidence>
<dbReference type="PROSITE" id="PS51192">
    <property type="entry name" value="HELICASE_ATP_BIND_1"/>
    <property type="match status" value="1"/>
</dbReference>
<sequence>MNPNYTSSGNDGFWKPASHDNGKTNAATPVFNFSSAPLAQQRMLLPIHKHKRQILYSVEKFGVVVIVGETACGKSTQIPHYLMSNGWCDNGFRIVCTQPRRIAAQTLAARVAKEVGRDDLGATVGYTVRFDDRTSVDTKITYVTDGILLREATLSDPLLSQYSVVMVDEAHERNLNSDALLGLLKKIRRKRPDLRIIVCSATIDAEDFLDFFVPKEVKTEKLLSKRRRRWDNADSVRNNSATIPTSLDMGTIISVDGRQHSVDILYLDKPSSNYLRSIVETALHICKLSSKTSVGARTDGDILCFLPTGEDVDEAVRMAEEVVDSQEPDLARHLVFLPLYSSLPYNMQARVFQANERRGGGGGGGAGKKRRIIFSTNIAETSVTVPGITYVIDSGLVKLPYFDPKTDFDRLLVVPSSQASAKQRAGRAGRIQAGQCYRLYTESCFTDHMEKSTPPEILRTNLSSFILTLKALGVDNILGFDIMDLPGVDALSHGLESLFALGAIDDDTNLTVLGMDMSSFPTEPRVSRMLLESLREECSREVAGMASALQVRSLFIKIRGSLARRQQRQLDYDHAISEFADSSGDHVTYANVISELDNGQIDREECSEKFLDYIALKRVIEVRNQLLRHLRKFGRIRSLGMATIEERRESILKCLTAGFFFNVAKLHNDGKYYTIRGTNHILVTPSSSSVFHTHGSHAEYIIFCETHDGVRGGMELRAVSAIDPRWLRELAPHYWN</sequence>
<dbReference type="GO" id="GO:0003723">
    <property type="term" value="F:RNA binding"/>
    <property type="evidence" value="ECO:0007669"/>
    <property type="project" value="TreeGrafter"/>
</dbReference>
<keyword evidence="6" id="KW-0067">ATP-binding</keyword>
<name>A0A7S4EF25_9STRA</name>
<dbReference type="InterPro" id="IPR027417">
    <property type="entry name" value="P-loop_NTPase"/>
</dbReference>
<dbReference type="InterPro" id="IPR011545">
    <property type="entry name" value="DEAD/DEAH_box_helicase_dom"/>
</dbReference>
<dbReference type="SMART" id="SM00490">
    <property type="entry name" value="HELICc"/>
    <property type="match status" value="1"/>
</dbReference>
<dbReference type="Pfam" id="PF21010">
    <property type="entry name" value="HA2_C"/>
    <property type="match status" value="1"/>
</dbReference>
<evidence type="ECO:0000256" key="7">
    <source>
        <dbReference type="ARBA" id="ARBA00047984"/>
    </source>
</evidence>
<accession>A0A7S4EF25</accession>